<dbReference type="PATRIC" id="fig|224013.5.peg.3905"/>
<feature type="compositionally biased region" description="Polar residues" evidence="1">
    <location>
        <begin position="110"/>
        <end position="120"/>
    </location>
</feature>
<dbReference type="OrthoDB" id="467131at2"/>
<accession>A0A0M4TZ92</accession>
<dbReference type="Proteomes" id="UP000062645">
    <property type="component" value="Chromosome"/>
</dbReference>
<keyword evidence="3" id="KW-1185">Reference proteome</keyword>
<evidence type="ECO:0000313" key="3">
    <source>
        <dbReference type="Proteomes" id="UP000062645"/>
    </source>
</evidence>
<feature type="compositionally biased region" description="Basic and acidic residues" evidence="1">
    <location>
        <begin position="59"/>
        <end position="95"/>
    </location>
</feature>
<evidence type="ECO:0000256" key="1">
    <source>
        <dbReference type="SAM" id="MobiDB-lite"/>
    </source>
</evidence>
<protein>
    <submittedName>
        <fullName evidence="2">Uncharacterized protein</fullName>
    </submittedName>
</protein>
<name>A0A0M4TZ92_9NOSO</name>
<gene>
    <name evidence="2" type="ORF">ACX27_16345</name>
</gene>
<evidence type="ECO:0000313" key="2">
    <source>
        <dbReference type="EMBL" id="ALF56419.1"/>
    </source>
</evidence>
<reference evidence="3" key="1">
    <citation type="submission" date="2015-07" db="EMBL/GenBank/DDBJ databases">
        <title>Genome Of Nitrogen-Fixing Cyanobacterium Nostoc piscinale CENA21 From Solimoes/Amazon River Floodplain Sediments And Comparative Genomics To Uncover Biosynthetic Natural Products Potential.</title>
        <authorList>
            <person name="Leao T.F."/>
            <person name="Leao P.N."/>
            <person name="Guimaraes P.I."/>
            <person name="de Melo A.G.C."/>
            <person name="Ramos R.T.J."/>
            <person name="Silva A."/>
            <person name="Fiore M.F."/>
            <person name="Schneider M.P.C."/>
        </authorList>
    </citation>
    <scope>NUCLEOTIDE SEQUENCE [LARGE SCALE GENOMIC DNA]</scope>
    <source>
        <strain evidence="3">CENA21</strain>
    </source>
</reference>
<sequence length="120" mass="13641">MINLISQVFSRINSLLNQFQVKRFVAVVLVGFLVLTTNANIERGNTKAVTRELDRVVHQDKADRPKTTGEWNREARQTEDEPGKRTQRIAKESAEAVKQWGSVYPDTAKRSANSVDENTR</sequence>
<dbReference type="EMBL" id="CP012036">
    <property type="protein sequence ID" value="ALF56419.1"/>
    <property type="molecule type" value="Genomic_DNA"/>
</dbReference>
<dbReference type="RefSeq" id="WP_062298383.1">
    <property type="nucleotide sequence ID" value="NZ_CP012036.1"/>
</dbReference>
<reference evidence="2 3" key="2">
    <citation type="journal article" date="2016" name="Genome Announc.">
        <title>Draft Genome Sequence of the N2-Fixing Cyanobacterium Nostoc piscinale CENA21, Isolated from the Brazilian Amazon Floodplain.</title>
        <authorList>
            <person name="Leao T."/>
            <person name="Guimaraes P.I."/>
            <person name="de Melo A.G."/>
            <person name="Ramos R.T."/>
            <person name="Leao P.N."/>
            <person name="Silva A."/>
            <person name="Fiore M.F."/>
            <person name="Schneider M.P."/>
        </authorList>
    </citation>
    <scope>NUCLEOTIDE SEQUENCE [LARGE SCALE GENOMIC DNA]</scope>
    <source>
        <strain evidence="2 3">CENA21</strain>
    </source>
</reference>
<organism evidence="2 3">
    <name type="scientific">Nostoc piscinale CENA21</name>
    <dbReference type="NCBI Taxonomy" id="224013"/>
    <lineage>
        <taxon>Bacteria</taxon>
        <taxon>Bacillati</taxon>
        <taxon>Cyanobacteriota</taxon>
        <taxon>Cyanophyceae</taxon>
        <taxon>Nostocales</taxon>
        <taxon>Nostocaceae</taxon>
        <taxon>Nostoc</taxon>
    </lineage>
</organism>
<dbReference type="AlphaFoldDB" id="A0A0M4TZ92"/>
<feature type="region of interest" description="Disordered" evidence="1">
    <location>
        <begin position="59"/>
        <end position="120"/>
    </location>
</feature>
<proteinExistence type="predicted"/>
<dbReference type="KEGG" id="npz:ACX27_16345"/>